<organism evidence="1 2">
    <name type="scientific">Panagrolaimus sp. JU765</name>
    <dbReference type="NCBI Taxonomy" id="591449"/>
    <lineage>
        <taxon>Eukaryota</taxon>
        <taxon>Metazoa</taxon>
        <taxon>Ecdysozoa</taxon>
        <taxon>Nematoda</taxon>
        <taxon>Chromadorea</taxon>
        <taxon>Rhabditida</taxon>
        <taxon>Tylenchina</taxon>
        <taxon>Panagrolaimomorpha</taxon>
        <taxon>Panagrolaimoidea</taxon>
        <taxon>Panagrolaimidae</taxon>
        <taxon>Panagrolaimus</taxon>
    </lineage>
</organism>
<protein>
    <submittedName>
        <fullName evidence="2">Uncharacterized protein</fullName>
    </submittedName>
</protein>
<accession>A0AC34R787</accession>
<name>A0AC34R787_9BILA</name>
<dbReference type="Proteomes" id="UP000887576">
    <property type="component" value="Unplaced"/>
</dbReference>
<dbReference type="WBParaSite" id="JU765_v2.g4198.t1">
    <property type="protein sequence ID" value="JU765_v2.g4198.t1"/>
    <property type="gene ID" value="JU765_v2.g4198"/>
</dbReference>
<proteinExistence type="predicted"/>
<sequence length="211" mass="21969">MSHLPPGPLVVGRDDTFLNATVRPDIFFGENVRTCFDWLHIVDAAKIVVGIDFVKLALELIFFVSLVGHFDVFHVTHLVWALIAIWSAVFGFYHERFFLFWPIIALKMTKCVLTSLMAFFVLFLNFIHPSGAGAGVGASEAGVAVSAGADTGVGADSGAGAAGGASDGVGGAATTSGVDSCVAGAVDEATETPEVEALLGVVTGLASFDFD</sequence>
<evidence type="ECO:0000313" key="1">
    <source>
        <dbReference type="Proteomes" id="UP000887576"/>
    </source>
</evidence>
<reference evidence="2" key="1">
    <citation type="submission" date="2022-11" db="UniProtKB">
        <authorList>
            <consortium name="WormBaseParasite"/>
        </authorList>
    </citation>
    <scope>IDENTIFICATION</scope>
</reference>
<evidence type="ECO:0000313" key="2">
    <source>
        <dbReference type="WBParaSite" id="JU765_v2.g4198.t1"/>
    </source>
</evidence>